<dbReference type="PROSITE" id="PS51257">
    <property type="entry name" value="PROKAR_LIPOPROTEIN"/>
    <property type="match status" value="1"/>
</dbReference>
<proteinExistence type="inferred from homology"/>
<dbReference type="Gene3D" id="3.10.50.40">
    <property type="match status" value="1"/>
</dbReference>
<evidence type="ECO:0000256" key="7">
    <source>
        <dbReference type="SAM" id="SignalP"/>
    </source>
</evidence>
<evidence type="ECO:0000256" key="5">
    <source>
        <dbReference type="PROSITE-ProRule" id="PRU00277"/>
    </source>
</evidence>
<gene>
    <name evidence="9" type="primary">mip</name>
    <name evidence="9" type="ORF">GARC_3220</name>
</gene>
<reference evidence="9 10" key="1">
    <citation type="journal article" date="2017" name="Antonie Van Leeuwenhoek">
        <title>Rhizobium rhizosphaerae sp. nov., a novel species isolated from rice rhizosphere.</title>
        <authorList>
            <person name="Zhao J.J."/>
            <person name="Zhang J."/>
            <person name="Zhang R.J."/>
            <person name="Zhang C.W."/>
            <person name="Yin H.Q."/>
            <person name="Zhang X.X."/>
        </authorList>
    </citation>
    <scope>NUCLEOTIDE SEQUENCE [LARGE SCALE GENOMIC DNA]</scope>
    <source>
        <strain evidence="9 10">BSs20135</strain>
    </source>
</reference>
<keyword evidence="3 5" id="KW-0697">Rotamase</keyword>
<dbReference type="Gene3D" id="1.10.287.460">
    <property type="entry name" value="Peptidyl-prolyl cis-trans isomerase, FKBP-type, N-terminal domain"/>
    <property type="match status" value="1"/>
</dbReference>
<evidence type="ECO:0000259" key="8">
    <source>
        <dbReference type="PROSITE" id="PS50059"/>
    </source>
</evidence>
<keyword evidence="7" id="KW-0732">Signal</keyword>
<evidence type="ECO:0000256" key="3">
    <source>
        <dbReference type="ARBA" id="ARBA00023110"/>
    </source>
</evidence>
<feature type="signal peptide" evidence="7">
    <location>
        <begin position="1"/>
        <end position="17"/>
    </location>
</feature>
<dbReference type="GO" id="GO:0003755">
    <property type="term" value="F:peptidyl-prolyl cis-trans isomerase activity"/>
    <property type="evidence" value="ECO:0007669"/>
    <property type="project" value="UniProtKB-UniRule"/>
</dbReference>
<dbReference type="RefSeq" id="WP_007621852.1">
    <property type="nucleotide sequence ID" value="NZ_BAEO01000048.1"/>
</dbReference>
<dbReference type="GO" id="GO:0006457">
    <property type="term" value="P:protein folding"/>
    <property type="evidence" value="ECO:0007669"/>
    <property type="project" value="InterPro"/>
</dbReference>
<keyword evidence="4 5" id="KW-0413">Isomerase</keyword>
<dbReference type="InterPro" id="IPR036944">
    <property type="entry name" value="PPIase_FKBP_N_sf"/>
</dbReference>
<dbReference type="PANTHER" id="PTHR43811">
    <property type="entry name" value="FKBP-TYPE PEPTIDYL-PROLYL CIS-TRANS ISOMERASE FKPA"/>
    <property type="match status" value="1"/>
</dbReference>
<accession>K6XHN6</accession>
<evidence type="ECO:0000256" key="4">
    <source>
        <dbReference type="ARBA" id="ARBA00023235"/>
    </source>
</evidence>
<evidence type="ECO:0000256" key="2">
    <source>
        <dbReference type="ARBA" id="ARBA00006577"/>
    </source>
</evidence>
<dbReference type="InterPro" id="IPR000774">
    <property type="entry name" value="PPIase_FKBP_N"/>
</dbReference>
<organism evidence="9 10">
    <name type="scientific">Paraglaciecola arctica BSs20135</name>
    <dbReference type="NCBI Taxonomy" id="493475"/>
    <lineage>
        <taxon>Bacteria</taxon>
        <taxon>Pseudomonadati</taxon>
        <taxon>Pseudomonadota</taxon>
        <taxon>Gammaproteobacteria</taxon>
        <taxon>Alteromonadales</taxon>
        <taxon>Alteromonadaceae</taxon>
        <taxon>Paraglaciecola</taxon>
    </lineage>
</organism>
<dbReference type="Pfam" id="PF01346">
    <property type="entry name" value="FKBP_N"/>
    <property type="match status" value="1"/>
</dbReference>
<protein>
    <recommendedName>
        <fullName evidence="6">Peptidyl-prolyl cis-trans isomerase</fullName>
        <ecNumber evidence="6">5.2.1.8</ecNumber>
    </recommendedName>
</protein>
<dbReference type="OrthoDB" id="9814548at2"/>
<evidence type="ECO:0000313" key="10">
    <source>
        <dbReference type="Proteomes" id="UP000006327"/>
    </source>
</evidence>
<comment type="caution">
    <text evidence="9">The sequence shown here is derived from an EMBL/GenBank/DDBJ whole genome shotgun (WGS) entry which is preliminary data.</text>
</comment>
<dbReference type="Pfam" id="PF00254">
    <property type="entry name" value="FKBP_C"/>
    <property type="match status" value="1"/>
</dbReference>
<sequence length="249" mass="26352">MKLNTLALLTASSLFLAACGSDKTAPETKTAETPAATTDAATDTALASLEQKLSYIVGTNLASQFKRDELTLDVDAFNMAVNDVVAGTESRLSQEQIQEAVAIVQQQAQEKQLLAQQAASAKNKAEGLAYLEANAKKEGVVVTESGLQYKEVVSGEGEIPTSDKTVVVHYKGTLTDGTEFDSSYKRGEPAEFPVTGVIKGWVEALQLMNVGDKFELAIPSDLAYGAKGSGPTIGADATLLFDVELIEIK</sequence>
<comment type="similarity">
    <text evidence="2 6">Belongs to the FKBP-type PPIase family.</text>
</comment>
<dbReference type="Proteomes" id="UP000006327">
    <property type="component" value="Unassembled WGS sequence"/>
</dbReference>
<dbReference type="PROSITE" id="PS50059">
    <property type="entry name" value="FKBP_PPIASE"/>
    <property type="match status" value="1"/>
</dbReference>
<dbReference type="EC" id="5.2.1.8" evidence="6"/>
<comment type="catalytic activity">
    <reaction evidence="1 5 6">
        <text>[protein]-peptidylproline (omega=180) = [protein]-peptidylproline (omega=0)</text>
        <dbReference type="Rhea" id="RHEA:16237"/>
        <dbReference type="Rhea" id="RHEA-COMP:10747"/>
        <dbReference type="Rhea" id="RHEA-COMP:10748"/>
        <dbReference type="ChEBI" id="CHEBI:83833"/>
        <dbReference type="ChEBI" id="CHEBI:83834"/>
        <dbReference type="EC" id="5.2.1.8"/>
    </reaction>
</comment>
<feature type="domain" description="PPIase FKBP-type" evidence="8">
    <location>
        <begin position="163"/>
        <end position="249"/>
    </location>
</feature>
<dbReference type="EMBL" id="BAEO01000048">
    <property type="protein sequence ID" value="GAC20179.1"/>
    <property type="molecule type" value="Genomic_DNA"/>
</dbReference>
<dbReference type="eggNOG" id="COG0545">
    <property type="taxonomic scope" value="Bacteria"/>
</dbReference>
<feature type="chain" id="PRO_5003899267" description="Peptidyl-prolyl cis-trans isomerase" evidence="7">
    <location>
        <begin position="18"/>
        <end position="249"/>
    </location>
</feature>
<dbReference type="InterPro" id="IPR001179">
    <property type="entry name" value="PPIase_FKBP_dom"/>
</dbReference>
<dbReference type="AlphaFoldDB" id="K6XHN6"/>
<keyword evidence="10" id="KW-1185">Reference proteome</keyword>
<dbReference type="InterPro" id="IPR046357">
    <property type="entry name" value="PPIase_dom_sf"/>
</dbReference>
<dbReference type="SUPFAM" id="SSF54534">
    <property type="entry name" value="FKBP-like"/>
    <property type="match status" value="1"/>
</dbReference>
<dbReference type="FunFam" id="3.10.50.40:FF:000006">
    <property type="entry name" value="Peptidyl-prolyl cis-trans isomerase"/>
    <property type="match status" value="1"/>
</dbReference>
<evidence type="ECO:0000256" key="6">
    <source>
        <dbReference type="RuleBase" id="RU003915"/>
    </source>
</evidence>
<evidence type="ECO:0000313" key="9">
    <source>
        <dbReference type="EMBL" id="GAC20179.1"/>
    </source>
</evidence>
<name>K6XHN6_9ALTE</name>
<dbReference type="PANTHER" id="PTHR43811:SF23">
    <property type="entry name" value="FKBP-TYPE 22 KDA PEPTIDYL-PROLYL CIS-TRANS ISOMERASE"/>
    <property type="match status" value="1"/>
</dbReference>
<dbReference type="STRING" id="493475.GARC_3220"/>
<evidence type="ECO:0000256" key="1">
    <source>
        <dbReference type="ARBA" id="ARBA00000971"/>
    </source>
</evidence>